<dbReference type="InterPro" id="IPR015815">
    <property type="entry name" value="HIBADH-related"/>
</dbReference>
<organism evidence="11 12">
    <name type="scientific">Paramecium primaurelia</name>
    <dbReference type="NCBI Taxonomy" id="5886"/>
    <lineage>
        <taxon>Eukaryota</taxon>
        <taxon>Sar</taxon>
        <taxon>Alveolata</taxon>
        <taxon>Ciliophora</taxon>
        <taxon>Intramacronucleata</taxon>
        <taxon>Oligohymenophorea</taxon>
        <taxon>Peniculida</taxon>
        <taxon>Parameciidae</taxon>
        <taxon>Paramecium</taxon>
    </lineage>
</organism>
<protein>
    <recommendedName>
        <fullName evidence="3 8">3-hydroxyisobutyrate dehydrogenase</fullName>
        <shortName evidence="8">HIBADH</shortName>
        <ecNumber evidence="3 8">1.1.1.31</ecNumber>
    </recommendedName>
</protein>
<sequence>MRKFISAFGFSNTIGFIGLGNMGIGMAHNLAKTRVVYAYDASPSWQSKIESTNIKPVSQIADVAANADTIITMLPNDKIVKSVAQEIFKKQNKTLIDSSTISPYASYDLAKMAQDTKNIYTDAPVSGGVGGAKLGTLTFMVGAEKELYDKISPILKEMGKNIFHCGKIGGGQIAKMCNNMALAIQMISVAEALALGKNMGMDPAMLSSIMSVSSSRCWSVDTYNPAPGVMPNVPSSKDYDGGFMVELMLKDLGIAIEASKKSGTDTQLGQHAQQIYNKLNEHFGKKDFAIVYKELTKSK</sequence>
<comment type="pathway">
    <text evidence="1 8">Amino-acid degradation; L-valine degradation.</text>
</comment>
<dbReference type="PROSITE" id="PS00895">
    <property type="entry name" value="3_HYDROXYISOBUT_DH"/>
    <property type="match status" value="1"/>
</dbReference>
<gene>
    <name evidence="11" type="ORF">PPRIM_AZ9-3.1.T1250085</name>
</gene>
<feature type="domain" description="3-hydroxyisobutyrate dehydrogenase-like NAD-binding" evidence="10">
    <location>
        <begin position="169"/>
        <end position="293"/>
    </location>
</feature>
<evidence type="ECO:0000259" key="10">
    <source>
        <dbReference type="Pfam" id="PF14833"/>
    </source>
</evidence>
<dbReference type="Proteomes" id="UP000688137">
    <property type="component" value="Unassembled WGS sequence"/>
</dbReference>
<dbReference type="FunFam" id="1.10.1040.10:FF:000006">
    <property type="entry name" value="3-hydroxyisobutyrate dehydrogenase"/>
    <property type="match status" value="1"/>
</dbReference>
<evidence type="ECO:0000256" key="2">
    <source>
        <dbReference type="ARBA" id="ARBA00006013"/>
    </source>
</evidence>
<evidence type="ECO:0000256" key="4">
    <source>
        <dbReference type="ARBA" id="ARBA00022456"/>
    </source>
</evidence>
<dbReference type="InterPro" id="IPR029154">
    <property type="entry name" value="HIBADH-like_NADP-bd"/>
</dbReference>
<evidence type="ECO:0000256" key="5">
    <source>
        <dbReference type="ARBA" id="ARBA00023002"/>
    </source>
</evidence>
<dbReference type="AlphaFoldDB" id="A0A8S1PN93"/>
<dbReference type="GO" id="GO:0051287">
    <property type="term" value="F:NAD binding"/>
    <property type="evidence" value="ECO:0007669"/>
    <property type="project" value="InterPro"/>
</dbReference>
<dbReference type="GO" id="GO:0008442">
    <property type="term" value="F:3-hydroxyisobutyrate dehydrogenase activity"/>
    <property type="evidence" value="ECO:0007669"/>
    <property type="project" value="UniProtKB-EC"/>
</dbReference>
<keyword evidence="12" id="KW-1185">Reference proteome</keyword>
<reference evidence="11" key="1">
    <citation type="submission" date="2021-01" db="EMBL/GenBank/DDBJ databases">
        <authorList>
            <consortium name="Genoscope - CEA"/>
            <person name="William W."/>
        </authorList>
    </citation>
    <scope>NUCLEOTIDE SEQUENCE</scope>
</reference>
<feature type="domain" description="6-phosphogluconate dehydrogenase NADP-binding" evidence="9">
    <location>
        <begin position="13"/>
        <end position="166"/>
    </location>
</feature>
<dbReference type="NCBIfam" id="TIGR01692">
    <property type="entry name" value="HIBADH"/>
    <property type="match status" value="1"/>
</dbReference>
<dbReference type="InterPro" id="IPR011548">
    <property type="entry name" value="HIBADH"/>
</dbReference>
<evidence type="ECO:0000256" key="8">
    <source>
        <dbReference type="RuleBase" id="RU910714"/>
    </source>
</evidence>
<evidence type="ECO:0000259" key="9">
    <source>
        <dbReference type="Pfam" id="PF03446"/>
    </source>
</evidence>
<dbReference type="PIRSF" id="PIRSF000103">
    <property type="entry name" value="HIBADH"/>
    <property type="match status" value="1"/>
</dbReference>
<evidence type="ECO:0000313" key="12">
    <source>
        <dbReference type="Proteomes" id="UP000688137"/>
    </source>
</evidence>
<accession>A0A8S1PN93</accession>
<dbReference type="PANTHER" id="PTHR22981:SF7">
    <property type="entry name" value="3-HYDROXYISOBUTYRATE DEHYDROGENASE, MITOCHONDRIAL"/>
    <property type="match status" value="1"/>
</dbReference>
<keyword evidence="4 8" id="KW-0101">Branched-chain amino acid catabolism</keyword>
<comment type="similarity">
    <text evidence="2">Belongs to the HIBADH-related family. 3-hydroxyisobutyrate dehydrogenase subfamily.</text>
</comment>
<evidence type="ECO:0000256" key="3">
    <source>
        <dbReference type="ARBA" id="ARBA00012991"/>
    </source>
</evidence>
<dbReference type="GO" id="GO:0006574">
    <property type="term" value="P:L-valine catabolic process"/>
    <property type="evidence" value="ECO:0007669"/>
    <property type="project" value="TreeGrafter"/>
</dbReference>
<proteinExistence type="inferred from homology"/>
<evidence type="ECO:0000256" key="7">
    <source>
        <dbReference type="ARBA" id="ARBA00049197"/>
    </source>
</evidence>
<evidence type="ECO:0000256" key="6">
    <source>
        <dbReference type="ARBA" id="ARBA00023027"/>
    </source>
</evidence>
<evidence type="ECO:0000313" key="11">
    <source>
        <dbReference type="EMBL" id="CAD8104817.1"/>
    </source>
</evidence>
<dbReference type="PANTHER" id="PTHR22981">
    <property type="entry name" value="3-HYDROXYISOBUTYRATE DEHYDROGENASE-RELATED"/>
    <property type="match status" value="1"/>
</dbReference>
<keyword evidence="6 8" id="KW-0520">NAD</keyword>
<dbReference type="InterPro" id="IPR006115">
    <property type="entry name" value="6PGDH_NADP-bd"/>
</dbReference>
<evidence type="ECO:0000256" key="1">
    <source>
        <dbReference type="ARBA" id="ARBA00005109"/>
    </source>
</evidence>
<dbReference type="Pfam" id="PF03446">
    <property type="entry name" value="NAD_binding_2"/>
    <property type="match status" value="1"/>
</dbReference>
<dbReference type="InterPro" id="IPR002204">
    <property type="entry name" value="3-OH-isobutyrate_DH-rel_CS"/>
</dbReference>
<dbReference type="OMA" id="CPVPHVY"/>
<dbReference type="Pfam" id="PF14833">
    <property type="entry name" value="NAD_binding_11"/>
    <property type="match status" value="1"/>
</dbReference>
<comment type="caution">
    <text evidence="11">The sequence shown here is derived from an EMBL/GenBank/DDBJ whole genome shotgun (WGS) entry which is preliminary data.</text>
</comment>
<keyword evidence="5 8" id="KW-0560">Oxidoreductase</keyword>
<name>A0A8S1PN93_PARPR</name>
<dbReference type="EC" id="1.1.1.31" evidence="3 8"/>
<comment type="catalytic activity">
    <reaction evidence="7 8">
        <text>3-hydroxy-2-methylpropanoate + NAD(+) = 2-methyl-3-oxopropanoate + NADH + H(+)</text>
        <dbReference type="Rhea" id="RHEA:17681"/>
        <dbReference type="ChEBI" id="CHEBI:11805"/>
        <dbReference type="ChEBI" id="CHEBI:15378"/>
        <dbReference type="ChEBI" id="CHEBI:57540"/>
        <dbReference type="ChEBI" id="CHEBI:57700"/>
        <dbReference type="ChEBI" id="CHEBI:57945"/>
        <dbReference type="EC" id="1.1.1.31"/>
    </reaction>
</comment>
<dbReference type="GO" id="GO:0050661">
    <property type="term" value="F:NADP binding"/>
    <property type="evidence" value="ECO:0007669"/>
    <property type="project" value="InterPro"/>
</dbReference>
<dbReference type="EMBL" id="CAJJDM010000128">
    <property type="protein sequence ID" value="CAD8104817.1"/>
    <property type="molecule type" value="Genomic_DNA"/>
</dbReference>